<dbReference type="PANTHER" id="PTHR20861:SF1">
    <property type="entry name" value="HOMOSERINE KINASE"/>
    <property type="match status" value="1"/>
</dbReference>
<dbReference type="SUPFAM" id="SSF54211">
    <property type="entry name" value="Ribosomal protein S5 domain 2-like"/>
    <property type="match status" value="1"/>
</dbReference>
<dbReference type="Proteomes" id="UP000527860">
    <property type="component" value="Unassembled WGS sequence"/>
</dbReference>
<dbReference type="SUPFAM" id="SSF55060">
    <property type="entry name" value="GHMP Kinase, C-terminal domain"/>
    <property type="match status" value="1"/>
</dbReference>
<name>A0ABT4YH22_9STAP</name>
<dbReference type="EMBL" id="JABEVU030000001">
    <property type="protein sequence ID" value="MDB0580134.1"/>
    <property type="molecule type" value="Genomic_DNA"/>
</dbReference>
<keyword evidence="17" id="KW-1185">Reference proteome</keyword>
<keyword evidence="6 13" id="KW-0808">Transferase</keyword>
<dbReference type="PANTHER" id="PTHR20861">
    <property type="entry name" value="HOMOSERINE/4-DIPHOSPHOCYTIDYL-2-C-METHYL-D-ERYTHRITOL KINASE"/>
    <property type="match status" value="1"/>
</dbReference>
<evidence type="ECO:0000259" key="14">
    <source>
        <dbReference type="Pfam" id="PF00288"/>
    </source>
</evidence>
<keyword evidence="13" id="KW-0963">Cytoplasm</keyword>
<dbReference type="Pfam" id="PF08544">
    <property type="entry name" value="GHMP_kinases_C"/>
    <property type="match status" value="1"/>
</dbReference>
<evidence type="ECO:0000256" key="7">
    <source>
        <dbReference type="ARBA" id="ARBA00022697"/>
    </source>
</evidence>
<comment type="subcellular location">
    <subcellularLocation>
        <location evidence="13">Cytoplasm</location>
    </subcellularLocation>
</comment>
<dbReference type="InterPro" id="IPR014721">
    <property type="entry name" value="Ribsml_uS5_D2-typ_fold_subgr"/>
</dbReference>
<evidence type="ECO:0000256" key="8">
    <source>
        <dbReference type="ARBA" id="ARBA00022741"/>
    </source>
</evidence>
<evidence type="ECO:0000256" key="10">
    <source>
        <dbReference type="ARBA" id="ARBA00022840"/>
    </source>
</evidence>
<gene>
    <name evidence="13 16" type="primary">thrB</name>
    <name evidence="16" type="ORF">F7P68_0006300</name>
</gene>
<evidence type="ECO:0000259" key="15">
    <source>
        <dbReference type="Pfam" id="PF08544"/>
    </source>
</evidence>
<dbReference type="InterPro" id="IPR006204">
    <property type="entry name" value="GHMP_kinase_N_dom"/>
</dbReference>
<reference evidence="16" key="1">
    <citation type="submission" date="2020-04" db="EMBL/GenBank/DDBJ databases">
        <authorList>
            <person name="Tanveer F."/>
            <person name="Xie Y."/>
            <person name="Shinwari Z.K."/>
        </authorList>
    </citation>
    <scope>NUCLEOTIDE SEQUENCE</scope>
    <source>
        <strain evidence="16">MOSEL-ME25</strain>
    </source>
</reference>
<comment type="pathway">
    <text evidence="1 13">Amino-acid biosynthesis; L-threonine biosynthesis; L-threonine from L-aspartate: step 4/5.</text>
</comment>
<dbReference type="HAMAP" id="MF_00384">
    <property type="entry name" value="Homoser_kinase"/>
    <property type="match status" value="1"/>
</dbReference>
<evidence type="ECO:0000313" key="17">
    <source>
        <dbReference type="Proteomes" id="UP000527860"/>
    </source>
</evidence>
<evidence type="ECO:0000256" key="5">
    <source>
        <dbReference type="ARBA" id="ARBA00022605"/>
    </source>
</evidence>
<dbReference type="InterPro" id="IPR036554">
    <property type="entry name" value="GHMP_kinase_C_sf"/>
</dbReference>
<evidence type="ECO:0000256" key="2">
    <source>
        <dbReference type="ARBA" id="ARBA00007370"/>
    </source>
</evidence>
<dbReference type="GO" id="GO:0004413">
    <property type="term" value="F:homoserine kinase activity"/>
    <property type="evidence" value="ECO:0007669"/>
    <property type="project" value="UniProtKB-EC"/>
</dbReference>
<dbReference type="RefSeq" id="WP_281198090.1">
    <property type="nucleotide sequence ID" value="NZ_CBCRTY010000001.1"/>
</dbReference>
<evidence type="ECO:0000256" key="6">
    <source>
        <dbReference type="ARBA" id="ARBA00022679"/>
    </source>
</evidence>
<comment type="catalytic activity">
    <reaction evidence="11 13">
        <text>L-homoserine + ATP = O-phospho-L-homoserine + ADP + H(+)</text>
        <dbReference type="Rhea" id="RHEA:13985"/>
        <dbReference type="ChEBI" id="CHEBI:15378"/>
        <dbReference type="ChEBI" id="CHEBI:30616"/>
        <dbReference type="ChEBI" id="CHEBI:57476"/>
        <dbReference type="ChEBI" id="CHEBI:57590"/>
        <dbReference type="ChEBI" id="CHEBI:456216"/>
        <dbReference type="EC" id="2.7.1.39"/>
    </reaction>
</comment>
<evidence type="ECO:0000256" key="9">
    <source>
        <dbReference type="ARBA" id="ARBA00022777"/>
    </source>
</evidence>
<organism evidence="16 17">
    <name type="scientific">Salinicoccus roseus</name>
    <dbReference type="NCBI Taxonomy" id="45670"/>
    <lineage>
        <taxon>Bacteria</taxon>
        <taxon>Bacillati</taxon>
        <taxon>Bacillota</taxon>
        <taxon>Bacilli</taxon>
        <taxon>Bacillales</taxon>
        <taxon>Staphylococcaceae</taxon>
        <taxon>Salinicoccus</taxon>
    </lineage>
</organism>
<keyword evidence="5 13" id="KW-0028">Amino-acid biosynthesis</keyword>
<keyword evidence="10 13" id="KW-0067">ATP-binding</keyword>
<dbReference type="NCBIfam" id="TIGR00191">
    <property type="entry name" value="thrB"/>
    <property type="match status" value="1"/>
</dbReference>
<evidence type="ECO:0000256" key="4">
    <source>
        <dbReference type="ARBA" id="ARBA00017858"/>
    </source>
</evidence>
<feature type="domain" description="GHMP kinase N-terminal" evidence="14">
    <location>
        <begin position="73"/>
        <end position="155"/>
    </location>
</feature>
<keyword evidence="7 13" id="KW-0791">Threonine biosynthesis</keyword>
<dbReference type="Gene3D" id="3.30.70.890">
    <property type="entry name" value="GHMP kinase, C-terminal domain"/>
    <property type="match status" value="1"/>
</dbReference>
<dbReference type="InterPro" id="IPR013750">
    <property type="entry name" value="GHMP_kinase_C_dom"/>
</dbReference>
<comment type="caution">
    <text evidence="16">The sequence shown here is derived from an EMBL/GenBank/DDBJ whole genome shotgun (WGS) entry which is preliminary data.</text>
</comment>
<dbReference type="EC" id="2.7.1.39" evidence="3 13"/>
<dbReference type="Pfam" id="PF00288">
    <property type="entry name" value="GHMP_kinases_N"/>
    <property type="match status" value="1"/>
</dbReference>
<dbReference type="Gene3D" id="3.30.230.10">
    <property type="match status" value="1"/>
</dbReference>
<dbReference type="PRINTS" id="PR00958">
    <property type="entry name" value="HOMSERKINASE"/>
</dbReference>
<dbReference type="PROSITE" id="PS00627">
    <property type="entry name" value="GHMP_KINASES_ATP"/>
    <property type="match status" value="1"/>
</dbReference>
<feature type="binding site" evidence="13">
    <location>
        <begin position="102"/>
        <end position="112"/>
    </location>
    <ligand>
        <name>ATP</name>
        <dbReference type="ChEBI" id="CHEBI:30616"/>
    </ligand>
</feature>
<protein>
    <recommendedName>
        <fullName evidence="4 13">Homoserine kinase</fullName>
        <shortName evidence="13">HK</shortName>
        <shortName evidence="13">HSK</shortName>
        <ecNumber evidence="3 13">2.7.1.39</ecNumber>
    </recommendedName>
</protein>
<dbReference type="InterPro" id="IPR020568">
    <property type="entry name" value="Ribosomal_Su5_D2-typ_SF"/>
</dbReference>
<sequence>MMRIRSSNISKAYQKMPAHQFRVPATSANLGPGFDSMGLALGKFLKIEAEESGRFEVVFQDDFLEVLPADEENLVLATAIQVAEKYGETLPPLKIKMSSEIPLTHGMGSSASAIIAGVELADHFCRLGLSDFDKVKCGSAFEGHPDNVGPAVTGGLFVGYYSDGDLHYHTLALDGLAAIVSVPPYEIDTGEARAALPTSYSRADAVSQNAINNVMLLSIMNNDYRSMGELMMSDRLHEPYRESLIAEYEDIRRITLSEGAYATVISGAGPSLLTLCREEDADRIVGALASVSGCLHEKVDIFQ</sequence>
<evidence type="ECO:0000313" key="16">
    <source>
        <dbReference type="EMBL" id="MDB0580134.1"/>
    </source>
</evidence>
<comment type="function">
    <text evidence="12 13">Catalyzes the ATP-dependent phosphorylation of L-homoserine to L-homoserine phosphate.</text>
</comment>
<dbReference type="InterPro" id="IPR000870">
    <property type="entry name" value="Homoserine_kinase"/>
</dbReference>
<accession>A0ABT4YH22</accession>
<reference evidence="16" key="2">
    <citation type="submission" date="2022-12" db="EMBL/GenBank/DDBJ databases">
        <title>Genome analysis and biological profiling of marine Salinicoccus roseus MOSEL-ME25.</title>
        <authorList>
            <person name="Mirza F.T."/>
            <person name="Xie Y."/>
            <person name="Shinwari Z.K."/>
        </authorList>
    </citation>
    <scope>NUCLEOTIDE SEQUENCE</scope>
    <source>
        <strain evidence="16">MOSEL-ME25</strain>
    </source>
</reference>
<evidence type="ECO:0000256" key="3">
    <source>
        <dbReference type="ARBA" id="ARBA00012078"/>
    </source>
</evidence>
<evidence type="ECO:0000256" key="13">
    <source>
        <dbReference type="HAMAP-Rule" id="MF_00384"/>
    </source>
</evidence>
<dbReference type="InterPro" id="IPR006203">
    <property type="entry name" value="GHMP_knse_ATP-bd_CS"/>
</dbReference>
<comment type="similarity">
    <text evidence="2 13">Belongs to the GHMP kinase family. Homoserine kinase subfamily.</text>
</comment>
<evidence type="ECO:0000256" key="12">
    <source>
        <dbReference type="ARBA" id="ARBA00049954"/>
    </source>
</evidence>
<proteinExistence type="inferred from homology"/>
<keyword evidence="8 13" id="KW-0547">Nucleotide-binding</keyword>
<evidence type="ECO:0000256" key="1">
    <source>
        <dbReference type="ARBA" id="ARBA00005015"/>
    </source>
</evidence>
<dbReference type="PIRSF" id="PIRSF000676">
    <property type="entry name" value="Homoser_kin"/>
    <property type="match status" value="1"/>
</dbReference>
<evidence type="ECO:0000256" key="11">
    <source>
        <dbReference type="ARBA" id="ARBA00049375"/>
    </source>
</evidence>
<keyword evidence="9 13" id="KW-0418">Kinase</keyword>
<feature type="domain" description="GHMP kinase C-terminal" evidence="15">
    <location>
        <begin position="219"/>
        <end position="289"/>
    </location>
</feature>